<organism evidence="2 3">
    <name type="scientific">Ovis ammon polii</name>
    <dbReference type="NCBI Taxonomy" id="230172"/>
    <lineage>
        <taxon>Eukaryota</taxon>
        <taxon>Metazoa</taxon>
        <taxon>Chordata</taxon>
        <taxon>Craniata</taxon>
        <taxon>Vertebrata</taxon>
        <taxon>Euteleostomi</taxon>
        <taxon>Mammalia</taxon>
        <taxon>Eutheria</taxon>
        <taxon>Laurasiatheria</taxon>
        <taxon>Artiodactyla</taxon>
        <taxon>Ruminantia</taxon>
        <taxon>Pecora</taxon>
        <taxon>Bovidae</taxon>
        <taxon>Caprinae</taxon>
        <taxon>Ovis</taxon>
    </lineage>
</organism>
<reference evidence="2" key="1">
    <citation type="submission" date="2022-03" db="EMBL/GenBank/DDBJ databases">
        <title>Genomic analyses of argali, domestic sheep and their hybrids provide insights into chromosomal evolution, heterosis and genetic basis of agronomic traits.</title>
        <authorList>
            <person name="Li M."/>
        </authorList>
    </citation>
    <scope>NUCLEOTIDE SEQUENCE</scope>
    <source>
        <strain evidence="2">CAU-MHL-2022a</strain>
        <tissue evidence="2">Skin</tissue>
    </source>
</reference>
<proteinExistence type="predicted"/>
<gene>
    <name evidence="2" type="ORF">MG293_012833</name>
</gene>
<evidence type="ECO:0000313" key="3">
    <source>
        <dbReference type="Proteomes" id="UP001214576"/>
    </source>
</evidence>
<feature type="region of interest" description="Disordered" evidence="1">
    <location>
        <begin position="256"/>
        <end position="300"/>
    </location>
</feature>
<dbReference type="AlphaFoldDB" id="A0AAD4U3R1"/>
<dbReference type="Proteomes" id="UP001214576">
    <property type="component" value="Unassembled WGS sequence"/>
</dbReference>
<evidence type="ECO:0000256" key="1">
    <source>
        <dbReference type="SAM" id="MobiDB-lite"/>
    </source>
</evidence>
<comment type="caution">
    <text evidence="2">The sequence shown here is derived from an EMBL/GenBank/DDBJ whole genome shotgun (WGS) entry which is preliminary data.</text>
</comment>
<feature type="non-terminal residue" evidence="2">
    <location>
        <position position="1"/>
    </location>
</feature>
<accession>A0AAD4U3R1</accession>
<evidence type="ECO:0000313" key="2">
    <source>
        <dbReference type="EMBL" id="KAI4536630.1"/>
    </source>
</evidence>
<name>A0AAD4U3R1_OVIAM</name>
<keyword evidence="3" id="KW-1185">Reference proteome</keyword>
<dbReference type="EMBL" id="JAKZEL010000015">
    <property type="protein sequence ID" value="KAI4536630.1"/>
    <property type="molecule type" value="Genomic_DNA"/>
</dbReference>
<protein>
    <submittedName>
        <fullName evidence="2">Uncharacterized protein</fullName>
    </submittedName>
</protein>
<sequence>NSNAMEQTEVGQDGNCPISAYYKVGVTNNDHENNDRSLLYGAFSFSDHVLCLALLFLLNQPDEDSFPAFIPKVSSGTEGFQHPESQEDSQQTVYRLCIYSVWPQNPEMGRPAISRGRCAADQLPVSRLVPARIPREKRIKKHCGRVHSERTLLAYHLFSLHHQNRVQNHSGWQGVSDKVKSRLPPVSAQYAVLIHTCIRSFGLQSHKLRGSLTHGGFGQQGAGNTGAFDSVDSRHVQANVTLNKTSHCGVVAESAEMRGKLTDTQRQTQGDPEGDSNFRKRKGRRTGNDPEAEGTLLFPF</sequence>